<dbReference type="AlphaFoldDB" id="A0A6L3V557"/>
<evidence type="ECO:0000256" key="1">
    <source>
        <dbReference type="SAM" id="Coils"/>
    </source>
</evidence>
<dbReference type="EMBL" id="WBOS01000015">
    <property type="protein sequence ID" value="KAB2330208.1"/>
    <property type="molecule type" value="Genomic_DNA"/>
</dbReference>
<evidence type="ECO:0000313" key="2">
    <source>
        <dbReference type="EMBL" id="KAB2330208.1"/>
    </source>
</evidence>
<accession>A0A6L3V557</accession>
<feature type="coiled-coil region" evidence="1">
    <location>
        <begin position="88"/>
        <end position="122"/>
    </location>
</feature>
<comment type="caution">
    <text evidence="2">The sequence shown here is derived from an EMBL/GenBank/DDBJ whole genome shotgun (WGS) entry which is preliminary data.</text>
</comment>
<evidence type="ECO:0000313" key="3">
    <source>
        <dbReference type="Proteomes" id="UP000481030"/>
    </source>
</evidence>
<name>A0A6L3V557_9BACI</name>
<keyword evidence="1" id="KW-0175">Coiled coil</keyword>
<organism evidence="2 3">
    <name type="scientific">Cytobacillus depressus</name>
    <dbReference type="NCBI Taxonomy" id="1602942"/>
    <lineage>
        <taxon>Bacteria</taxon>
        <taxon>Bacillati</taxon>
        <taxon>Bacillota</taxon>
        <taxon>Bacilli</taxon>
        <taxon>Bacillales</taxon>
        <taxon>Bacillaceae</taxon>
        <taxon>Cytobacillus</taxon>
    </lineage>
</organism>
<protein>
    <submittedName>
        <fullName evidence="2">Uncharacterized protein</fullName>
    </submittedName>
</protein>
<proteinExistence type="predicted"/>
<keyword evidence="3" id="KW-1185">Reference proteome</keyword>
<sequence length="257" mass="30138">MGLYTNGQIVPNLYNKKLQIKDTPNQDSFRVNYLQEVLQQQEAINRKLSDAYEEIDVQLTESFKDMHQILKRSSSKQDKDIVDIMIRLENQEEMMQQFLGKMHNQESNNKIILDRLSELEKRNIQIAESLKNESLINQAILDQVSVQHASTEALAGKINEFESIAENFSGQLMKQETIYEEISKQLEVQEVFHTTVMQRLDEQEALVQKIGRQLDNFRSVFFERVTYLSDKMESGIRQLVRPVKSYFIQPEEKEKSK</sequence>
<dbReference type="RefSeq" id="WP_151536698.1">
    <property type="nucleotide sequence ID" value="NZ_WBOS01000015.1"/>
</dbReference>
<gene>
    <name evidence="2" type="ORF">F7731_20725</name>
</gene>
<reference evidence="2 3" key="1">
    <citation type="journal article" date="2016" name="Antonie Van Leeuwenhoek">
        <title>Bacillus depressus sp. nov., isolated from soil of a sunflower field.</title>
        <authorList>
            <person name="Wei X."/>
            <person name="Xin D."/>
            <person name="Xin Y."/>
            <person name="Zhang H."/>
            <person name="Wang T."/>
            <person name="Zhang J."/>
        </authorList>
    </citation>
    <scope>NUCLEOTIDE SEQUENCE [LARGE SCALE GENOMIC DNA]</scope>
    <source>
        <strain evidence="2 3">BZ1</strain>
    </source>
</reference>
<dbReference type="OrthoDB" id="2927922at2"/>
<dbReference type="Proteomes" id="UP000481030">
    <property type="component" value="Unassembled WGS sequence"/>
</dbReference>